<dbReference type="EMBL" id="JACICC010000002">
    <property type="protein sequence ID" value="MBB3809048.1"/>
    <property type="molecule type" value="Genomic_DNA"/>
</dbReference>
<comment type="caution">
    <text evidence="1">The sequence shown here is derived from an EMBL/GenBank/DDBJ whole genome shotgun (WGS) entry which is preliminary data.</text>
</comment>
<evidence type="ECO:0000313" key="2">
    <source>
        <dbReference type="Proteomes" id="UP000537592"/>
    </source>
</evidence>
<dbReference type="RefSeq" id="WP_183751045.1">
    <property type="nucleotide sequence ID" value="NZ_JACICC010000002.1"/>
</dbReference>
<organism evidence="1 2">
    <name type="scientific">Pseudochelatococcus contaminans</name>
    <dbReference type="NCBI Taxonomy" id="1538103"/>
    <lineage>
        <taxon>Bacteria</taxon>
        <taxon>Pseudomonadati</taxon>
        <taxon>Pseudomonadota</taxon>
        <taxon>Alphaproteobacteria</taxon>
        <taxon>Hyphomicrobiales</taxon>
        <taxon>Chelatococcaceae</taxon>
        <taxon>Pseudochelatococcus</taxon>
    </lineage>
</organism>
<name>A0A7W5Z2R5_9HYPH</name>
<evidence type="ECO:0000313" key="1">
    <source>
        <dbReference type="EMBL" id="MBB3809048.1"/>
    </source>
</evidence>
<accession>A0A7W5Z2R5</accession>
<protein>
    <submittedName>
        <fullName evidence="1">Uncharacterized protein</fullName>
    </submittedName>
</protein>
<dbReference type="AlphaFoldDB" id="A0A7W5Z2R5"/>
<proteinExistence type="predicted"/>
<keyword evidence="2" id="KW-1185">Reference proteome</keyword>
<gene>
    <name evidence="1" type="ORF">FHS81_001118</name>
</gene>
<sequence>MTKREITAGEIRPFDCEVSRLSCLKAIFPANLGSLDVYGHHLLTVHRALALMKAFDDTFVYNSCIASKAPKVVRLSRRAFYRNGERS</sequence>
<dbReference type="Proteomes" id="UP000537592">
    <property type="component" value="Unassembled WGS sequence"/>
</dbReference>
<reference evidence="1 2" key="1">
    <citation type="submission" date="2020-08" db="EMBL/GenBank/DDBJ databases">
        <title>Genomic Encyclopedia of Type Strains, Phase IV (KMG-IV): sequencing the most valuable type-strain genomes for metagenomic binning, comparative biology and taxonomic classification.</title>
        <authorList>
            <person name="Goeker M."/>
        </authorList>
    </citation>
    <scope>NUCLEOTIDE SEQUENCE [LARGE SCALE GENOMIC DNA]</scope>
    <source>
        <strain evidence="1 2">DSM 28760</strain>
    </source>
</reference>